<dbReference type="Gene3D" id="1.10.4020.10">
    <property type="entry name" value="DNA breaking-rejoining enzymes"/>
    <property type="match status" value="1"/>
</dbReference>
<dbReference type="Pfam" id="PF00098">
    <property type="entry name" value="zf-CCHC"/>
    <property type="match status" value="1"/>
</dbReference>
<feature type="domain" description="CCHC-type" evidence="3">
    <location>
        <begin position="358"/>
        <end position="373"/>
    </location>
</feature>
<dbReference type="PANTHER" id="PTHR46888:SF13">
    <property type="entry name" value="RIBONUCLEASE H"/>
    <property type="match status" value="1"/>
</dbReference>
<dbReference type="Gene3D" id="4.10.60.10">
    <property type="entry name" value="Zinc finger, CCHC-type"/>
    <property type="match status" value="1"/>
</dbReference>
<comment type="caution">
    <text evidence="6">The sequence shown here is derived from an EMBL/GenBank/DDBJ whole genome shotgun (WGS) entry which is preliminary data.</text>
</comment>
<evidence type="ECO:0000313" key="7">
    <source>
        <dbReference type="Proteomes" id="UP001591681"/>
    </source>
</evidence>
<dbReference type="SUPFAM" id="SSF47353">
    <property type="entry name" value="Retrovirus capsid dimerization domain-like"/>
    <property type="match status" value="1"/>
</dbReference>
<dbReference type="FunFam" id="1.10.340.70:FF:000001">
    <property type="entry name" value="Retrovirus-related Pol polyprotein from transposon gypsy-like Protein"/>
    <property type="match status" value="1"/>
</dbReference>
<evidence type="ECO:0000259" key="5">
    <source>
        <dbReference type="PROSITE" id="PS50804"/>
    </source>
</evidence>
<dbReference type="InterPro" id="IPR001995">
    <property type="entry name" value="Peptidase_A2_cat"/>
</dbReference>
<dbReference type="InterPro" id="IPR001878">
    <property type="entry name" value="Znf_CCHC"/>
</dbReference>
<accession>A0ABD1K3F9</accession>
<name>A0ABD1K3F9_9TELE</name>
<dbReference type="PROSITE" id="PS50158">
    <property type="entry name" value="ZF_CCHC"/>
    <property type="match status" value="1"/>
</dbReference>
<dbReference type="Pfam" id="PF17921">
    <property type="entry name" value="Integrase_H2C2"/>
    <property type="match status" value="1"/>
</dbReference>
<dbReference type="GO" id="GO:0008270">
    <property type="term" value="F:zinc ion binding"/>
    <property type="evidence" value="ECO:0007669"/>
    <property type="project" value="UniProtKB-KW"/>
</dbReference>
<dbReference type="SMART" id="SM00343">
    <property type="entry name" value="ZnF_C2HC"/>
    <property type="match status" value="1"/>
</dbReference>
<evidence type="ECO:0000259" key="4">
    <source>
        <dbReference type="PROSITE" id="PS50175"/>
    </source>
</evidence>
<dbReference type="AlphaFoldDB" id="A0ABD1K3F9"/>
<keyword evidence="2" id="KW-0863">Zinc-finger</keyword>
<protein>
    <recommendedName>
        <fullName evidence="1">Gypsy retrotransposon integrase-like protein 1</fullName>
    </recommendedName>
</protein>
<dbReference type="PANTHER" id="PTHR46888">
    <property type="entry name" value="ZINC KNUCKLE DOMAINCONTAINING PROTEIN-RELATED"/>
    <property type="match status" value="1"/>
</dbReference>
<feature type="domain" description="SCAN box" evidence="5">
    <location>
        <begin position="241"/>
        <end position="320"/>
    </location>
</feature>
<evidence type="ECO:0000313" key="6">
    <source>
        <dbReference type="EMBL" id="KAL2093670.1"/>
    </source>
</evidence>
<dbReference type="InterPro" id="IPR041588">
    <property type="entry name" value="Integrase_H2C2"/>
</dbReference>
<organism evidence="6 7">
    <name type="scientific">Coilia grayii</name>
    <name type="common">Gray's grenadier anchovy</name>
    <dbReference type="NCBI Taxonomy" id="363190"/>
    <lineage>
        <taxon>Eukaryota</taxon>
        <taxon>Metazoa</taxon>
        <taxon>Chordata</taxon>
        <taxon>Craniata</taxon>
        <taxon>Vertebrata</taxon>
        <taxon>Euteleostomi</taxon>
        <taxon>Actinopterygii</taxon>
        <taxon>Neopterygii</taxon>
        <taxon>Teleostei</taxon>
        <taxon>Clupei</taxon>
        <taxon>Clupeiformes</taxon>
        <taxon>Clupeoidei</taxon>
        <taxon>Engraulidae</taxon>
        <taxon>Coilinae</taxon>
        <taxon>Coilia</taxon>
    </lineage>
</organism>
<evidence type="ECO:0000256" key="1">
    <source>
        <dbReference type="ARBA" id="ARBA00039658"/>
    </source>
</evidence>
<reference evidence="6 7" key="1">
    <citation type="submission" date="2024-09" db="EMBL/GenBank/DDBJ databases">
        <title>A chromosome-level genome assembly of Gray's grenadier anchovy, Coilia grayii.</title>
        <authorList>
            <person name="Fu Z."/>
        </authorList>
    </citation>
    <scope>NUCLEOTIDE SEQUENCE [LARGE SCALE GENOMIC DNA]</scope>
    <source>
        <strain evidence="6">G4</strain>
        <tissue evidence="6">Muscle</tissue>
    </source>
</reference>
<evidence type="ECO:0000256" key="2">
    <source>
        <dbReference type="PROSITE-ProRule" id="PRU00047"/>
    </source>
</evidence>
<keyword evidence="2" id="KW-0479">Metal-binding</keyword>
<proteinExistence type="predicted"/>
<keyword evidence="2" id="KW-0862">Zinc</keyword>
<dbReference type="EMBL" id="JBHFQA010000009">
    <property type="protein sequence ID" value="KAL2093670.1"/>
    <property type="molecule type" value="Genomic_DNA"/>
</dbReference>
<dbReference type="InterPro" id="IPR036875">
    <property type="entry name" value="Znf_CCHC_sf"/>
</dbReference>
<keyword evidence="7" id="KW-1185">Reference proteome</keyword>
<dbReference type="Proteomes" id="UP001591681">
    <property type="component" value="Unassembled WGS sequence"/>
</dbReference>
<dbReference type="Pfam" id="PF02023">
    <property type="entry name" value="SCAN"/>
    <property type="match status" value="1"/>
</dbReference>
<dbReference type="InterPro" id="IPR003309">
    <property type="entry name" value="SCAN_dom"/>
</dbReference>
<dbReference type="PROSITE" id="PS50175">
    <property type="entry name" value="ASP_PROT_RETROV"/>
    <property type="match status" value="1"/>
</dbReference>
<evidence type="ECO:0000259" key="3">
    <source>
        <dbReference type="PROSITE" id="PS50158"/>
    </source>
</evidence>
<dbReference type="PROSITE" id="PS50804">
    <property type="entry name" value="SCAN_BOX"/>
    <property type="match status" value="1"/>
</dbReference>
<dbReference type="InterPro" id="IPR038269">
    <property type="entry name" value="SCAN_sf"/>
</dbReference>
<dbReference type="SUPFAM" id="SSF57756">
    <property type="entry name" value="Retrovirus zinc finger-like domains"/>
    <property type="match status" value="1"/>
</dbReference>
<sequence>MDSVSAFVASPSEEAFDCLTKDQLRKIADHYQLEVDLPKTLRKQELRGAVKSKLLELGVISVDPLKVVPPRGPLLPQGAAPVSLPAACLTFEQQKQLLELQMERDRLAAGEREKDRQLEYDRLRRDGERFKLLSEGRISAGVGGFDVLPPGRGANEFSLSTMIKFLPKFNDRDPDTFFSLFENIAADRGWVDSERILLLQSVLTGRAQDAFVALSVAERRKYTSVKEAILKAYELVPEAYRQKFRNWRKGDRQTHTELVRELTVFFNRWCTAEGVSTFRGLCDLVLLEQFKNIIPDHLATYVNERKVKTAAEAAVLADEFVLTHKTNFRGDASTPINSRGESRFSRFKESVYRGGEDRCRYCNERGHWKRECPVLHGKGRGRPAPAKSVCAASSGGSTPVRSASGVASVGDVVTSVCRASARLSGGESPGISAEEPTLGLERGHSETYEPFITNGFVSLVGSLQKVPVKILRDTGASESFVRQTILPFSIQSETGSCVLIRGIGMQTFSVPLHTFNLESDLISGEVVMAVRPQLPVEGVDVILGNNLAGGRVWANLSPPPVVNTVPLQVVSECAEQYPDVFCACAVTRAMTRVRDVSNTVPSLPVLPSTLSRCDLIAAQQGDGELVSILSDALSVDDMKSTSSGYFILDGVLVRKWTAFSNESVLQIVVPAKYRALVLQTAHGDVAGHFGVRKTYQRLMQHFYWPRLKRSVADFVRTCHVCQLTGKPNQSIKPAPLHPMPAVGQPFEHLIVDCLASENLSKAQKKMKRLYDRRAEERTFHPGDQVLALLPVPGSPFCAKFFGPYVIVRQVTVVDYLLCTPDCKRSTQLCHMNLLKPYYAPPRDEGAKSVGLAAVSRVIGDVQEVAAPDVVSPGDPVLQPWLKNSEMLAILDSWLSHPSTEQHDQLKCLILEFYALFSDVPRCTDVIQHDIVVDDVPPVRQRFYRVAPEKEKKLEAEVRYLFRYLLFLQLYQLDIRHIRGVENIMAGALSRCPSDE</sequence>
<gene>
    <name evidence="6" type="ORF">ACEWY4_010982</name>
</gene>
<feature type="domain" description="Peptidase A2" evidence="4">
    <location>
        <begin position="468"/>
        <end position="504"/>
    </location>
</feature>
<dbReference type="Gene3D" id="1.10.340.70">
    <property type="match status" value="1"/>
</dbReference>